<dbReference type="EMBL" id="BSFQ01000048">
    <property type="protein sequence ID" value="GLL15517.1"/>
    <property type="molecule type" value="Genomic_DNA"/>
</dbReference>
<name>A0A9W6UFL6_9PSEU</name>
<reference evidence="1" key="2">
    <citation type="submission" date="2023-01" db="EMBL/GenBank/DDBJ databases">
        <authorList>
            <person name="Sun Q."/>
            <person name="Evtushenko L."/>
        </authorList>
    </citation>
    <scope>NUCLEOTIDE SEQUENCE</scope>
    <source>
        <strain evidence="1">VKM Ac-1069</strain>
    </source>
</reference>
<dbReference type="RefSeq" id="WP_156068054.1">
    <property type="nucleotide sequence ID" value="NZ_BAAAUZ010000062.1"/>
</dbReference>
<comment type="caution">
    <text evidence="1">The sequence shown here is derived from an EMBL/GenBank/DDBJ whole genome shotgun (WGS) entry which is preliminary data.</text>
</comment>
<organism evidence="1 2">
    <name type="scientific">Pseudonocardia halophobica</name>
    <dbReference type="NCBI Taxonomy" id="29401"/>
    <lineage>
        <taxon>Bacteria</taxon>
        <taxon>Bacillati</taxon>
        <taxon>Actinomycetota</taxon>
        <taxon>Actinomycetes</taxon>
        <taxon>Pseudonocardiales</taxon>
        <taxon>Pseudonocardiaceae</taxon>
        <taxon>Pseudonocardia</taxon>
    </lineage>
</organism>
<reference evidence="1" key="1">
    <citation type="journal article" date="2014" name="Int. J. Syst. Evol. Microbiol.">
        <title>Complete genome sequence of Corynebacterium casei LMG S-19264T (=DSM 44701T), isolated from a smear-ripened cheese.</title>
        <authorList>
            <consortium name="US DOE Joint Genome Institute (JGI-PGF)"/>
            <person name="Walter F."/>
            <person name="Albersmeier A."/>
            <person name="Kalinowski J."/>
            <person name="Ruckert C."/>
        </authorList>
    </citation>
    <scope>NUCLEOTIDE SEQUENCE</scope>
    <source>
        <strain evidence="1">VKM Ac-1069</strain>
    </source>
</reference>
<gene>
    <name evidence="1" type="ORF">GCM10017577_66680</name>
</gene>
<proteinExistence type="predicted"/>
<dbReference type="Proteomes" id="UP001143463">
    <property type="component" value="Unassembled WGS sequence"/>
</dbReference>
<protein>
    <submittedName>
        <fullName evidence="1">Uncharacterized protein</fullName>
    </submittedName>
</protein>
<accession>A0A9W6UFL6</accession>
<dbReference type="AlphaFoldDB" id="A0A9W6UFL6"/>
<keyword evidence="2" id="KW-1185">Reference proteome</keyword>
<sequence length="59" mass="6450">MDATGWKKLIDDARWLRQDAIATQAMAIAIRSEAQRIREHSPVPAAIASIELEHSAAAP</sequence>
<evidence type="ECO:0000313" key="1">
    <source>
        <dbReference type="EMBL" id="GLL15517.1"/>
    </source>
</evidence>
<evidence type="ECO:0000313" key="2">
    <source>
        <dbReference type="Proteomes" id="UP001143463"/>
    </source>
</evidence>